<accession>A0A7Y0N2P9</accession>
<feature type="transmembrane region" description="Helical" evidence="1">
    <location>
        <begin position="12"/>
        <end position="34"/>
    </location>
</feature>
<gene>
    <name evidence="2" type="ORF">HKB35_30705</name>
</gene>
<keyword evidence="1" id="KW-0812">Transmembrane</keyword>
<keyword evidence="1" id="KW-0472">Membrane</keyword>
<sequence length="51" mass="5464">FAYMAGDIATNGVSVMLLVKFAVAGLVLFGMSLIPKYIAKKKGINMEELAK</sequence>
<name>A0A7Y0N2P9_VIBAL</name>
<evidence type="ECO:0000256" key="1">
    <source>
        <dbReference type="SAM" id="Phobius"/>
    </source>
</evidence>
<dbReference type="AlphaFoldDB" id="A0A7Y0N2P9"/>
<evidence type="ECO:0000313" key="2">
    <source>
        <dbReference type="EMBL" id="NMR77953.1"/>
    </source>
</evidence>
<organism evidence="2 3">
    <name type="scientific">Vibrio alginolyticus</name>
    <dbReference type="NCBI Taxonomy" id="663"/>
    <lineage>
        <taxon>Bacteria</taxon>
        <taxon>Pseudomonadati</taxon>
        <taxon>Pseudomonadota</taxon>
        <taxon>Gammaproteobacteria</taxon>
        <taxon>Vibrionales</taxon>
        <taxon>Vibrionaceae</taxon>
        <taxon>Vibrio</taxon>
    </lineage>
</organism>
<evidence type="ECO:0000313" key="3">
    <source>
        <dbReference type="Proteomes" id="UP000565155"/>
    </source>
</evidence>
<feature type="non-terminal residue" evidence="2">
    <location>
        <position position="1"/>
    </location>
</feature>
<protein>
    <submittedName>
        <fullName evidence="2">TVP38/TMEM64 family protein</fullName>
    </submittedName>
</protein>
<dbReference type="EMBL" id="JABCMA010001232">
    <property type="protein sequence ID" value="NMR77953.1"/>
    <property type="molecule type" value="Genomic_DNA"/>
</dbReference>
<keyword evidence="1" id="KW-1133">Transmembrane helix</keyword>
<proteinExistence type="predicted"/>
<comment type="caution">
    <text evidence="2">The sequence shown here is derived from an EMBL/GenBank/DDBJ whole genome shotgun (WGS) entry which is preliminary data.</text>
</comment>
<reference evidence="2 3" key="1">
    <citation type="submission" date="2020-04" db="EMBL/GenBank/DDBJ databases">
        <title>Whole-genome sequencing of Vibrio spp. from China reveals different genetic environments of blaCTX-M-14 among diverse lineages.</title>
        <authorList>
            <person name="Zheng Z."/>
            <person name="Ye L."/>
            <person name="Chen S."/>
        </authorList>
    </citation>
    <scope>NUCLEOTIDE SEQUENCE [LARGE SCALE GENOMIC DNA]</scope>
    <source>
        <strain evidence="2 3">Vb1636</strain>
    </source>
</reference>
<dbReference type="Proteomes" id="UP000565155">
    <property type="component" value="Unassembled WGS sequence"/>
</dbReference>